<proteinExistence type="predicted"/>
<keyword evidence="2" id="KW-1185">Reference proteome</keyword>
<organism evidence="1 2">
    <name type="scientific">Acorus calamus</name>
    <name type="common">Sweet flag</name>
    <dbReference type="NCBI Taxonomy" id="4465"/>
    <lineage>
        <taxon>Eukaryota</taxon>
        <taxon>Viridiplantae</taxon>
        <taxon>Streptophyta</taxon>
        <taxon>Embryophyta</taxon>
        <taxon>Tracheophyta</taxon>
        <taxon>Spermatophyta</taxon>
        <taxon>Magnoliopsida</taxon>
        <taxon>Liliopsida</taxon>
        <taxon>Acoraceae</taxon>
        <taxon>Acorus</taxon>
    </lineage>
</organism>
<reference evidence="1" key="1">
    <citation type="journal article" date="2023" name="Nat. Commun.">
        <title>Diploid and tetraploid genomes of Acorus and the evolution of monocots.</title>
        <authorList>
            <person name="Ma L."/>
            <person name="Liu K.W."/>
            <person name="Li Z."/>
            <person name="Hsiao Y.Y."/>
            <person name="Qi Y."/>
            <person name="Fu T."/>
            <person name="Tang G.D."/>
            <person name="Zhang D."/>
            <person name="Sun W.H."/>
            <person name="Liu D.K."/>
            <person name="Li Y."/>
            <person name="Chen G.Z."/>
            <person name="Liu X.D."/>
            <person name="Liao X.Y."/>
            <person name="Jiang Y.T."/>
            <person name="Yu X."/>
            <person name="Hao Y."/>
            <person name="Huang J."/>
            <person name="Zhao X.W."/>
            <person name="Ke S."/>
            <person name="Chen Y.Y."/>
            <person name="Wu W.L."/>
            <person name="Hsu J.L."/>
            <person name="Lin Y.F."/>
            <person name="Huang M.D."/>
            <person name="Li C.Y."/>
            <person name="Huang L."/>
            <person name="Wang Z.W."/>
            <person name="Zhao X."/>
            <person name="Zhong W.Y."/>
            <person name="Peng D.H."/>
            <person name="Ahmad S."/>
            <person name="Lan S."/>
            <person name="Zhang J.S."/>
            <person name="Tsai W.C."/>
            <person name="Van de Peer Y."/>
            <person name="Liu Z.J."/>
        </authorList>
    </citation>
    <scope>NUCLEOTIDE SEQUENCE</scope>
    <source>
        <strain evidence="1">CP</strain>
    </source>
</reference>
<dbReference type="AlphaFoldDB" id="A0AAV9ESM5"/>
<comment type="caution">
    <text evidence="1">The sequence shown here is derived from an EMBL/GenBank/DDBJ whole genome shotgun (WGS) entry which is preliminary data.</text>
</comment>
<evidence type="ECO:0000313" key="2">
    <source>
        <dbReference type="Proteomes" id="UP001180020"/>
    </source>
</evidence>
<sequence>MQQKNLQAWENQNHFVFLSKTNLPKNLFQKIATSTEMARSKQTARKAQRRQMGLREIQKYEKSM</sequence>
<protein>
    <submittedName>
        <fullName evidence="1">Uncharacterized protein</fullName>
    </submittedName>
</protein>
<accession>A0AAV9ESM5</accession>
<name>A0AAV9ESM5_ACOCL</name>
<dbReference type="EMBL" id="JAUJYO010000005">
    <property type="protein sequence ID" value="KAK1316708.1"/>
    <property type="molecule type" value="Genomic_DNA"/>
</dbReference>
<reference evidence="1" key="2">
    <citation type="submission" date="2023-06" db="EMBL/GenBank/DDBJ databases">
        <authorList>
            <person name="Ma L."/>
            <person name="Liu K.-W."/>
            <person name="Li Z."/>
            <person name="Hsiao Y.-Y."/>
            <person name="Qi Y."/>
            <person name="Fu T."/>
            <person name="Tang G."/>
            <person name="Zhang D."/>
            <person name="Sun W.-H."/>
            <person name="Liu D.-K."/>
            <person name="Li Y."/>
            <person name="Chen G.-Z."/>
            <person name="Liu X.-D."/>
            <person name="Liao X.-Y."/>
            <person name="Jiang Y.-T."/>
            <person name="Yu X."/>
            <person name="Hao Y."/>
            <person name="Huang J."/>
            <person name="Zhao X.-W."/>
            <person name="Ke S."/>
            <person name="Chen Y.-Y."/>
            <person name="Wu W.-L."/>
            <person name="Hsu J.-L."/>
            <person name="Lin Y.-F."/>
            <person name="Huang M.-D."/>
            <person name="Li C.-Y."/>
            <person name="Huang L."/>
            <person name="Wang Z.-W."/>
            <person name="Zhao X."/>
            <person name="Zhong W.-Y."/>
            <person name="Peng D.-H."/>
            <person name="Ahmad S."/>
            <person name="Lan S."/>
            <person name="Zhang J.-S."/>
            <person name="Tsai W.-C."/>
            <person name="Van De Peer Y."/>
            <person name="Liu Z.-J."/>
        </authorList>
    </citation>
    <scope>NUCLEOTIDE SEQUENCE</scope>
    <source>
        <strain evidence="1">CP</strain>
        <tissue evidence="1">Leaves</tissue>
    </source>
</reference>
<evidence type="ECO:0000313" key="1">
    <source>
        <dbReference type="EMBL" id="KAK1316708.1"/>
    </source>
</evidence>
<gene>
    <name evidence="1" type="ORF">QJS10_CPA05g01148</name>
</gene>
<dbReference type="Proteomes" id="UP001180020">
    <property type="component" value="Unassembled WGS sequence"/>
</dbReference>